<organism evidence="1">
    <name type="scientific">marine sediment metagenome</name>
    <dbReference type="NCBI Taxonomy" id="412755"/>
    <lineage>
        <taxon>unclassified sequences</taxon>
        <taxon>metagenomes</taxon>
        <taxon>ecological metagenomes</taxon>
    </lineage>
</organism>
<feature type="non-terminal residue" evidence="1">
    <location>
        <position position="1"/>
    </location>
</feature>
<reference evidence="1" key="1">
    <citation type="journal article" date="2014" name="Front. Microbiol.">
        <title>High frequency of phylogenetically diverse reductive dehalogenase-homologous genes in deep subseafloor sedimentary metagenomes.</title>
        <authorList>
            <person name="Kawai M."/>
            <person name="Futagami T."/>
            <person name="Toyoda A."/>
            <person name="Takaki Y."/>
            <person name="Nishi S."/>
            <person name="Hori S."/>
            <person name="Arai W."/>
            <person name="Tsubouchi T."/>
            <person name="Morono Y."/>
            <person name="Uchiyama I."/>
            <person name="Ito T."/>
            <person name="Fujiyama A."/>
            <person name="Inagaki F."/>
            <person name="Takami H."/>
        </authorList>
    </citation>
    <scope>NUCLEOTIDE SEQUENCE</scope>
    <source>
        <strain evidence="1">Expedition CK06-06</strain>
    </source>
</reference>
<dbReference type="AlphaFoldDB" id="X1AHJ8"/>
<dbReference type="EMBL" id="BART01017795">
    <property type="protein sequence ID" value="GAG82065.1"/>
    <property type="molecule type" value="Genomic_DNA"/>
</dbReference>
<comment type="caution">
    <text evidence="1">The sequence shown here is derived from an EMBL/GenBank/DDBJ whole genome shotgun (WGS) entry which is preliminary data.</text>
</comment>
<accession>X1AHJ8</accession>
<name>X1AHJ8_9ZZZZ</name>
<proteinExistence type="predicted"/>
<gene>
    <name evidence="1" type="ORF">S01H4_33750</name>
</gene>
<protein>
    <submittedName>
        <fullName evidence="1">Uncharacterized protein</fullName>
    </submittedName>
</protein>
<sequence length="35" mass="3611">VYSKAYSAGACVDLGGNYGPGSSGGTRSNYIVFYE</sequence>
<evidence type="ECO:0000313" key="1">
    <source>
        <dbReference type="EMBL" id="GAG82065.1"/>
    </source>
</evidence>